<reference evidence="6" key="5">
    <citation type="submission" date="2024-05" db="EMBL/GenBank/DDBJ databases">
        <authorList>
            <person name="Sun Q."/>
            <person name="Zhou Y."/>
        </authorList>
    </citation>
    <scope>NUCLEOTIDE SEQUENCE</scope>
    <source>
        <strain evidence="6">CGMCC 1.12707</strain>
    </source>
</reference>
<evidence type="ECO:0000256" key="1">
    <source>
        <dbReference type="ARBA" id="ARBA00010638"/>
    </source>
</evidence>
<reference evidence="9" key="4">
    <citation type="journal article" date="2019" name="Int. J. Syst. Evol. Microbiol.">
        <title>The Global Catalogue of Microorganisms (GCM) 10K type strain sequencing project: providing services to taxonomists for standard genome sequencing and annotation.</title>
        <authorList>
            <consortium name="The Broad Institute Genomics Platform"/>
            <consortium name="The Broad Institute Genome Sequencing Center for Infectious Disease"/>
            <person name="Wu L."/>
            <person name="Ma J."/>
        </authorList>
    </citation>
    <scope>NUCLEOTIDE SEQUENCE [LARGE SCALE GENOMIC DNA]</scope>
    <source>
        <strain evidence="9">CGMCC 1.12707</strain>
    </source>
</reference>
<dbReference type="NCBIfam" id="TIGR02727">
    <property type="entry name" value="MTHFS_bact"/>
    <property type="match status" value="1"/>
</dbReference>
<dbReference type="InterPro" id="IPR002698">
    <property type="entry name" value="FTHF_cligase"/>
</dbReference>
<accession>A0A1M6Z9K2</accession>
<dbReference type="Proteomes" id="UP000184120">
    <property type="component" value="Unassembled WGS sequence"/>
</dbReference>
<reference evidence="6" key="1">
    <citation type="journal article" date="2014" name="Int. J. Syst. Evol. Microbiol.">
        <title>Complete genome of a new Firmicutes species belonging to the dominant human colonic microbiota ('Ruminococcus bicirculans') reveals two chromosomes and a selective capacity to utilize plant glucans.</title>
        <authorList>
            <consortium name="NISC Comparative Sequencing Program"/>
            <person name="Wegmann U."/>
            <person name="Louis P."/>
            <person name="Goesmann A."/>
            <person name="Henrissat B."/>
            <person name="Duncan S.H."/>
            <person name="Flint H.J."/>
        </authorList>
    </citation>
    <scope>NUCLEOTIDE SEQUENCE</scope>
    <source>
        <strain evidence="6">CGMCC 1.12707</strain>
    </source>
</reference>
<evidence type="ECO:0000256" key="4">
    <source>
        <dbReference type="PIRSR" id="PIRSR006806-1"/>
    </source>
</evidence>
<keyword evidence="5" id="KW-0460">Magnesium</keyword>
<dbReference type="PIRSF" id="PIRSF006806">
    <property type="entry name" value="FTHF_cligase"/>
    <property type="match status" value="1"/>
</dbReference>
<dbReference type="GO" id="GO:0030272">
    <property type="term" value="F:5-formyltetrahydrofolate cyclo-ligase activity"/>
    <property type="evidence" value="ECO:0007669"/>
    <property type="project" value="UniProtKB-EC"/>
</dbReference>
<reference evidence="7" key="2">
    <citation type="submission" date="2016-11" db="EMBL/GenBank/DDBJ databases">
        <authorList>
            <person name="Jaros S."/>
            <person name="Januszkiewicz K."/>
            <person name="Wedrychowicz H."/>
        </authorList>
    </citation>
    <scope>NUCLEOTIDE SEQUENCE [LARGE SCALE GENOMIC DNA]</scope>
    <source>
        <strain evidence="7">DSM 27989</strain>
    </source>
</reference>
<dbReference type="PANTHER" id="PTHR23407">
    <property type="entry name" value="ATPASE INHIBITOR/5-FORMYLTETRAHYDROFOLATE CYCLO-LIGASE"/>
    <property type="match status" value="1"/>
</dbReference>
<dbReference type="InterPro" id="IPR024185">
    <property type="entry name" value="FTHF_cligase-like_sf"/>
</dbReference>
<dbReference type="OrthoDB" id="9801938at2"/>
<sequence length="186" mass="21556">MLKAEVRKYYRNIRKQFSKQDVERLSKEISDQLQFLDLSLDQTFHIFLPIEKNNEINTYPIIEWLFSQNKTVTLPLVVGDDMINCKVEKGFETQLNSLHIPEPIVYKEIESTAIDVIFIPMFVADKKGNRVGYGGGYYDKFLSRCRPDAKKIGLTYFRPIDSIDDVYFGDFPIDFCVTPGGIESFT</sequence>
<dbReference type="InterPro" id="IPR037171">
    <property type="entry name" value="NagB/RpiA_transferase-like"/>
</dbReference>
<dbReference type="EMBL" id="BMFL01000001">
    <property type="protein sequence ID" value="GGE86755.1"/>
    <property type="molecule type" value="Genomic_DNA"/>
</dbReference>
<dbReference type="GO" id="GO:0035999">
    <property type="term" value="P:tetrahydrofolate interconversion"/>
    <property type="evidence" value="ECO:0007669"/>
    <property type="project" value="TreeGrafter"/>
</dbReference>
<dbReference type="GO" id="GO:0005524">
    <property type="term" value="F:ATP binding"/>
    <property type="evidence" value="ECO:0007669"/>
    <property type="project" value="UniProtKB-KW"/>
</dbReference>
<dbReference type="RefSeq" id="WP_072932420.1">
    <property type="nucleotide sequence ID" value="NZ_BMFL01000001.1"/>
</dbReference>
<protein>
    <recommendedName>
        <fullName evidence="5">5-formyltetrahydrofolate cyclo-ligase</fullName>
        <ecNumber evidence="5">6.3.3.2</ecNumber>
    </recommendedName>
</protein>
<evidence type="ECO:0000256" key="2">
    <source>
        <dbReference type="ARBA" id="ARBA00022741"/>
    </source>
</evidence>
<keyword evidence="7" id="KW-0436">Ligase</keyword>
<evidence type="ECO:0000313" key="7">
    <source>
        <dbReference type="EMBL" id="SHL27049.1"/>
    </source>
</evidence>
<feature type="binding site" evidence="4">
    <location>
        <begin position="130"/>
        <end position="138"/>
    </location>
    <ligand>
        <name>ATP</name>
        <dbReference type="ChEBI" id="CHEBI:30616"/>
    </ligand>
</feature>
<proteinExistence type="inferred from homology"/>
<reference evidence="8" key="3">
    <citation type="submission" date="2016-11" db="EMBL/GenBank/DDBJ databases">
        <authorList>
            <person name="Varghese N."/>
            <person name="Submissions S."/>
        </authorList>
    </citation>
    <scope>NUCLEOTIDE SEQUENCE [LARGE SCALE GENOMIC DNA]</scope>
    <source>
        <strain evidence="8">DSM 27989</strain>
    </source>
</reference>
<evidence type="ECO:0000313" key="8">
    <source>
        <dbReference type="Proteomes" id="UP000184120"/>
    </source>
</evidence>
<feature type="binding site" evidence="4">
    <location>
        <begin position="3"/>
        <end position="7"/>
    </location>
    <ligand>
        <name>ATP</name>
        <dbReference type="ChEBI" id="CHEBI:30616"/>
    </ligand>
</feature>
<dbReference type="EC" id="6.3.3.2" evidence="5"/>
<dbReference type="STRING" id="1434701.SAMN05443634_107220"/>
<organism evidence="7 8">
    <name type="scientific">Chishuiella changwenlii</name>
    <dbReference type="NCBI Taxonomy" id="1434701"/>
    <lineage>
        <taxon>Bacteria</taxon>
        <taxon>Pseudomonadati</taxon>
        <taxon>Bacteroidota</taxon>
        <taxon>Flavobacteriia</taxon>
        <taxon>Flavobacteriales</taxon>
        <taxon>Weeksellaceae</taxon>
        <taxon>Chishuiella</taxon>
    </lineage>
</organism>
<dbReference type="Pfam" id="PF01812">
    <property type="entry name" value="5-FTHF_cyc-lig"/>
    <property type="match status" value="1"/>
</dbReference>
<dbReference type="AlphaFoldDB" id="A0A1M6Z9K2"/>
<evidence type="ECO:0000256" key="3">
    <source>
        <dbReference type="ARBA" id="ARBA00022840"/>
    </source>
</evidence>
<keyword evidence="9" id="KW-1185">Reference proteome</keyword>
<dbReference type="EMBL" id="FRBH01000007">
    <property type="protein sequence ID" value="SHL27049.1"/>
    <property type="molecule type" value="Genomic_DNA"/>
</dbReference>
<comment type="catalytic activity">
    <reaction evidence="5">
        <text>(6S)-5-formyl-5,6,7,8-tetrahydrofolate + ATP = (6R)-5,10-methenyltetrahydrofolate + ADP + phosphate</text>
        <dbReference type="Rhea" id="RHEA:10488"/>
        <dbReference type="ChEBI" id="CHEBI:30616"/>
        <dbReference type="ChEBI" id="CHEBI:43474"/>
        <dbReference type="ChEBI" id="CHEBI:57455"/>
        <dbReference type="ChEBI" id="CHEBI:57457"/>
        <dbReference type="ChEBI" id="CHEBI:456216"/>
        <dbReference type="EC" id="6.3.3.2"/>
    </reaction>
</comment>
<dbReference type="GO" id="GO:0046872">
    <property type="term" value="F:metal ion binding"/>
    <property type="evidence" value="ECO:0007669"/>
    <property type="project" value="UniProtKB-KW"/>
</dbReference>
<comment type="cofactor">
    <cofactor evidence="5">
        <name>Mg(2+)</name>
        <dbReference type="ChEBI" id="CHEBI:18420"/>
    </cofactor>
</comment>
<dbReference type="GO" id="GO:0009396">
    <property type="term" value="P:folic acid-containing compound biosynthetic process"/>
    <property type="evidence" value="ECO:0007669"/>
    <property type="project" value="TreeGrafter"/>
</dbReference>
<dbReference type="SUPFAM" id="SSF100950">
    <property type="entry name" value="NagB/RpiA/CoA transferase-like"/>
    <property type="match status" value="1"/>
</dbReference>
<feature type="binding site" evidence="4">
    <location>
        <position position="55"/>
    </location>
    <ligand>
        <name>substrate</name>
    </ligand>
</feature>
<evidence type="ECO:0000313" key="9">
    <source>
        <dbReference type="Proteomes" id="UP000650994"/>
    </source>
</evidence>
<name>A0A1M6Z9K2_9FLAO</name>
<keyword evidence="5" id="KW-0479">Metal-binding</keyword>
<evidence type="ECO:0000256" key="5">
    <source>
        <dbReference type="RuleBase" id="RU361279"/>
    </source>
</evidence>
<comment type="similarity">
    <text evidence="1 5">Belongs to the 5-formyltetrahydrofolate cyclo-ligase family.</text>
</comment>
<keyword evidence="2 4" id="KW-0547">Nucleotide-binding</keyword>
<gene>
    <name evidence="6" type="primary">ygfA</name>
    <name evidence="6" type="ORF">GCM10010984_00700</name>
    <name evidence="7" type="ORF">SAMN05443634_107220</name>
</gene>
<keyword evidence="3 4" id="KW-0067">ATP-binding</keyword>
<dbReference type="Gene3D" id="3.40.50.10420">
    <property type="entry name" value="NagB/RpiA/CoA transferase-like"/>
    <property type="match status" value="1"/>
</dbReference>
<evidence type="ECO:0000313" key="6">
    <source>
        <dbReference type="EMBL" id="GGE86755.1"/>
    </source>
</evidence>
<dbReference type="Proteomes" id="UP000650994">
    <property type="component" value="Unassembled WGS sequence"/>
</dbReference>
<feature type="binding site" evidence="4">
    <location>
        <position position="48"/>
    </location>
    <ligand>
        <name>substrate</name>
    </ligand>
</feature>
<dbReference type="PANTHER" id="PTHR23407:SF1">
    <property type="entry name" value="5-FORMYLTETRAHYDROFOLATE CYCLO-LIGASE"/>
    <property type="match status" value="1"/>
</dbReference>